<feature type="transmembrane region" description="Helical" evidence="1">
    <location>
        <begin position="54"/>
        <end position="80"/>
    </location>
</feature>
<protein>
    <submittedName>
        <fullName evidence="3">DedA family protein</fullName>
    </submittedName>
</protein>
<reference evidence="3 4" key="1">
    <citation type="submission" date="2022-06" db="EMBL/GenBank/DDBJ databases">
        <title>Endosaccharibacter gen. nov., sp. nov., endophytic bacteria isolated from sugarcane.</title>
        <authorList>
            <person name="Pitiwittayakul N."/>
            <person name="Yukphan P."/>
            <person name="Charoenyingcharoen P."/>
            <person name="Tanasupawat S."/>
        </authorList>
    </citation>
    <scope>NUCLEOTIDE SEQUENCE [LARGE SCALE GENOMIC DNA]</scope>
    <source>
        <strain evidence="3 4">KSS8</strain>
    </source>
</reference>
<proteinExistence type="predicted"/>
<dbReference type="PANTHER" id="PTHR42709">
    <property type="entry name" value="ALKALINE PHOSPHATASE LIKE PROTEIN"/>
    <property type="match status" value="1"/>
</dbReference>
<feature type="domain" description="VTT" evidence="2">
    <location>
        <begin position="52"/>
        <end position="154"/>
    </location>
</feature>
<dbReference type="InterPro" id="IPR051311">
    <property type="entry name" value="DedA_domain"/>
</dbReference>
<feature type="transmembrane region" description="Helical" evidence="1">
    <location>
        <begin position="101"/>
        <end position="119"/>
    </location>
</feature>
<feature type="transmembrane region" description="Helical" evidence="1">
    <location>
        <begin position="170"/>
        <end position="189"/>
    </location>
</feature>
<evidence type="ECO:0000259" key="2">
    <source>
        <dbReference type="Pfam" id="PF09335"/>
    </source>
</evidence>
<accession>A0ABT1W9U0</accession>
<dbReference type="Proteomes" id="UP001524587">
    <property type="component" value="Unassembled WGS sequence"/>
</dbReference>
<comment type="caution">
    <text evidence="3">The sequence shown here is derived from an EMBL/GenBank/DDBJ whole genome shotgun (WGS) entry which is preliminary data.</text>
</comment>
<feature type="transmembrane region" description="Helical" evidence="1">
    <location>
        <begin position="131"/>
        <end position="158"/>
    </location>
</feature>
<evidence type="ECO:0000256" key="1">
    <source>
        <dbReference type="SAM" id="Phobius"/>
    </source>
</evidence>
<keyword evidence="4" id="KW-1185">Reference proteome</keyword>
<dbReference type="InterPro" id="IPR032816">
    <property type="entry name" value="VTT_dom"/>
</dbReference>
<gene>
    <name evidence="3" type="ORF">NFI95_14515</name>
</gene>
<keyword evidence="1" id="KW-0812">Transmembrane</keyword>
<evidence type="ECO:0000313" key="4">
    <source>
        <dbReference type="Proteomes" id="UP001524587"/>
    </source>
</evidence>
<sequence length="191" mass="20508">MLQRLYAAVLALSARPSAPLWLALIAFAEGSVFPVPPDLLLIPMVLARRDRAWLLAGLCTLASLCGGAVGWLLGDLLIGLADRVIHLYHAEHALAVYRDSFARYGFTVILLKGLTPVPYKVVAIAAGVAHYSLPLFLLASLITRGARFFLVAALLRRFGPAAQAFIEKRLTLLALAAFVLVVGGLLVALRV</sequence>
<dbReference type="EMBL" id="JAMSKV010000014">
    <property type="protein sequence ID" value="MCQ8279655.1"/>
    <property type="molecule type" value="Genomic_DNA"/>
</dbReference>
<dbReference type="RefSeq" id="WP_422865142.1">
    <property type="nucleotide sequence ID" value="NZ_JAMSKV010000014.1"/>
</dbReference>
<organism evidence="3 4">
    <name type="scientific">Endosaccharibacter trunci</name>
    <dbReference type="NCBI Taxonomy" id="2812733"/>
    <lineage>
        <taxon>Bacteria</taxon>
        <taxon>Pseudomonadati</taxon>
        <taxon>Pseudomonadota</taxon>
        <taxon>Alphaproteobacteria</taxon>
        <taxon>Acetobacterales</taxon>
        <taxon>Acetobacteraceae</taxon>
        <taxon>Endosaccharibacter</taxon>
    </lineage>
</organism>
<name>A0ABT1W9U0_9PROT</name>
<dbReference type="PANTHER" id="PTHR42709:SF11">
    <property type="entry name" value="DEDA FAMILY PROTEIN"/>
    <property type="match status" value="1"/>
</dbReference>
<keyword evidence="1" id="KW-0472">Membrane</keyword>
<evidence type="ECO:0000313" key="3">
    <source>
        <dbReference type="EMBL" id="MCQ8279655.1"/>
    </source>
</evidence>
<keyword evidence="1" id="KW-1133">Transmembrane helix</keyword>
<dbReference type="Pfam" id="PF09335">
    <property type="entry name" value="VTT_dom"/>
    <property type="match status" value="1"/>
</dbReference>